<gene>
    <name evidence="1" type="ORF">NDU88_005657</name>
</gene>
<evidence type="ECO:0000313" key="2">
    <source>
        <dbReference type="Proteomes" id="UP001066276"/>
    </source>
</evidence>
<dbReference type="EMBL" id="JANPWB010000009">
    <property type="protein sequence ID" value="KAJ1152883.1"/>
    <property type="molecule type" value="Genomic_DNA"/>
</dbReference>
<reference evidence="1" key="1">
    <citation type="journal article" date="2022" name="bioRxiv">
        <title>Sequencing and chromosome-scale assembly of the giantPleurodeles waltlgenome.</title>
        <authorList>
            <person name="Brown T."/>
            <person name="Elewa A."/>
            <person name="Iarovenko S."/>
            <person name="Subramanian E."/>
            <person name="Araus A.J."/>
            <person name="Petzold A."/>
            <person name="Susuki M."/>
            <person name="Suzuki K.-i.T."/>
            <person name="Hayashi T."/>
            <person name="Toyoda A."/>
            <person name="Oliveira C."/>
            <person name="Osipova E."/>
            <person name="Leigh N.D."/>
            <person name="Simon A."/>
            <person name="Yun M.H."/>
        </authorList>
    </citation>
    <scope>NUCLEOTIDE SEQUENCE</scope>
    <source>
        <strain evidence="1">20211129_DDA</strain>
        <tissue evidence="1">Liver</tissue>
    </source>
</reference>
<dbReference type="AlphaFoldDB" id="A0AAV7RPN7"/>
<proteinExistence type="predicted"/>
<sequence>MDLWPLVNWYHWCAACGGAVSRGLLYSAGPETPPSEAVPEQGLFSVGPPVAPPSLLYQFIERPLVCGLWWGPKPAAFHDVCLPTLARRHPWGNWSGAGAGHHQWTHAAPGA</sequence>
<organism evidence="1 2">
    <name type="scientific">Pleurodeles waltl</name>
    <name type="common">Iberian ribbed newt</name>
    <dbReference type="NCBI Taxonomy" id="8319"/>
    <lineage>
        <taxon>Eukaryota</taxon>
        <taxon>Metazoa</taxon>
        <taxon>Chordata</taxon>
        <taxon>Craniata</taxon>
        <taxon>Vertebrata</taxon>
        <taxon>Euteleostomi</taxon>
        <taxon>Amphibia</taxon>
        <taxon>Batrachia</taxon>
        <taxon>Caudata</taxon>
        <taxon>Salamandroidea</taxon>
        <taxon>Salamandridae</taxon>
        <taxon>Pleurodelinae</taxon>
        <taxon>Pleurodeles</taxon>
    </lineage>
</organism>
<dbReference type="Proteomes" id="UP001066276">
    <property type="component" value="Chromosome 5"/>
</dbReference>
<name>A0AAV7RPN7_PLEWA</name>
<protein>
    <submittedName>
        <fullName evidence="1">Uncharacterized protein</fullName>
    </submittedName>
</protein>
<accession>A0AAV7RPN7</accession>
<evidence type="ECO:0000313" key="1">
    <source>
        <dbReference type="EMBL" id="KAJ1152883.1"/>
    </source>
</evidence>
<comment type="caution">
    <text evidence="1">The sequence shown here is derived from an EMBL/GenBank/DDBJ whole genome shotgun (WGS) entry which is preliminary data.</text>
</comment>
<keyword evidence="2" id="KW-1185">Reference proteome</keyword>